<gene>
    <name evidence="1" type="ORF">D8674_000329</name>
</gene>
<dbReference type="OrthoDB" id="1166146at2759"/>
<reference evidence="2" key="2">
    <citation type="submission" date="2019-10" db="EMBL/GenBank/DDBJ databases">
        <title>A de novo genome assembly of a pear dwarfing rootstock.</title>
        <authorList>
            <person name="Wang F."/>
            <person name="Wang J."/>
            <person name="Li S."/>
            <person name="Zhang Y."/>
            <person name="Fang M."/>
            <person name="Ma L."/>
            <person name="Zhao Y."/>
            <person name="Jiang S."/>
        </authorList>
    </citation>
    <scope>NUCLEOTIDE SEQUENCE [LARGE SCALE GENOMIC DNA]</scope>
</reference>
<accession>A0A5N5F2U7</accession>
<evidence type="ECO:0000313" key="2">
    <source>
        <dbReference type="Proteomes" id="UP000327157"/>
    </source>
</evidence>
<evidence type="ECO:0000313" key="1">
    <source>
        <dbReference type="EMBL" id="KAB2597409.1"/>
    </source>
</evidence>
<comment type="caution">
    <text evidence="1">The sequence shown here is derived from an EMBL/GenBank/DDBJ whole genome shotgun (WGS) entry which is preliminary data.</text>
</comment>
<name>A0A5N5F2U7_9ROSA</name>
<reference evidence="1 2" key="3">
    <citation type="submission" date="2019-11" db="EMBL/GenBank/DDBJ databases">
        <title>A de novo genome assembly of a pear dwarfing rootstock.</title>
        <authorList>
            <person name="Wang F."/>
            <person name="Wang J."/>
            <person name="Li S."/>
            <person name="Zhang Y."/>
            <person name="Fang M."/>
            <person name="Ma L."/>
            <person name="Zhao Y."/>
            <person name="Jiang S."/>
        </authorList>
    </citation>
    <scope>NUCLEOTIDE SEQUENCE [LARGE SCALE GENOMIC DNA]</scope>
    <source>
        <strain evidence="1">S2</strain>
        <tissue evidence="1">Leaf</tissue>
    </source>
</reference>
<reference evidence="1 2" key="1">
    <citation type="submission" date="2019-09" db="EMBL/GenBank/DDBJ databases">
        <authorList>
            <person name="Ou C."/>
        </authorList>
    </citation>
    <scope>NUCLEOTIDE SEQUENCE [LARGE SCALE GENOMIC DNA]</scope>
    <source>
        <strain evidence="1">S2</strain>
        <tissue evidence="1">Leaf</tissue>
    </source>
</reference>
<dbReference type="AlphaFoldDB" id="A0A5N5F2U7"/>
<dbReference type="EMBL" id="SMOL01000768">
    <property type="protein sequence ID" value="KAB2597409.1"/>
    <property type="molecule type" value="Genomic_DNA"/>
</dbReference>
<dbReference type="Proteomes" id="UP000327157">
    <property type="component" value="Chromosome 1"/>
</dbReference>
<keyword evidence="2" id="KW-1185">Reference proteome</keyword>
<organism evidence="1 2">
    <name type="scientific">Pyrus ussuriensis x Pyrus communis</name>
    <dbReference type="NCBI Taxonomy" id="2448454"/>
    <lineage>
        <taxon>Eukaryota</taxon>
        <taxon>Viridiplantae</taxon>
        <taxon>Streptophyta</taxon>
        <taxon>Embryophyta</taxon>
        <taxon>Tracheophyta</taxon>
        <taxon>Spermatophyta</taxon>
        <taxon>Magnoliopsida</taxon>
        <taxon>eudicotyledons</taxon>
        <taxon>Gunneridae</taxon>
        <taxon>Pentapetalae</taxon>
        <taxon>rosids</taxon>
        <taxon>fabids</taxon>
        <taxon>Rosales</taxon>
        <taxon>Rosaceae</taxon>
        <taxon>Amygdaloideae</taxon>
        <taxon>Maleae</taxon>
        <taxon>Pyrus</taxon>
    </lineage>
</organism>
<protein>
    <submittedName>
        <fullName evidence="1">Uncharacterized protein</fullName>
    </submittedName>
</protein>
<proteinExistence type="predicted"/>
<sequence>MSSNSTTQTTVTSTAAPYYVQALLPTGYPTRDDDQSHISTHGRVETKSKGDDFWKGCVAAVFWMLVFEVT</sequence>